<dbReference type="InterPro" id="IPR029063">
    <property type="entry name" value="SAM-dependent_MTases_sf"/>
</dbReference>
<organism evidence="4 5">
    <name type="scientific">Sphaerisporangium aureirubrum</name>
    <dbReference type="NCBI Taxonomy" id="1544736"/>
    <lineage>
        <taxon>Bacteria</taxon>
        <taxon>Bacillati</taxon>
        <taxon>Actinomycetota</taxon>
        <taxon>Actinomycetes</taxon>
        <taxon>Streptosporangiales</taxon>
        <taxon>Streptosporangiaceae</taxon>
        <taxon>Sphaerisporangium</taxon>
    </lineage>
</organism>
<dbReference type="PANTHER" id="PTHR43861">
    <property type="entry name" value="TRANS-ACONITATE 2-METHYLTRANSFERASE-RELATED"/>
    <property type="match status" value="1"/>
</dbReference>
<evidence type="ECO:0000313" key="4">
    <source>
        <dbReference type="EMBL" id="MFC6084696.1"/>
    </source>
</evidence>
<dbReference type="RefSeq" id="WP_380758034.1">
    <property type="nucleotide sequence ID" value="NZ_JBHSRF010000047.1"/>
</dbReference>
<dbReference type="CDD" id="cd02440">
    <property type="entry name" value="AdoMet_MTases"/>
    <property type="match status" value="1"/>
</dbReference>
<dbReference type="PANTHER" id="PTHR43861:SF1">
    <property type="entry name" value="TRANS-ACONITATE 2-METHYLTRANSFERASE"/>
    <property type="match status" value="1"/>
</dbReference>
<keyword evidence="1 4" id="KW-0489">Methyltransferase</keyword>
<dbReference type="Proteomes" id="UP001596137">
    <property type="component" value="Unassembled WGS sequence"/>
</dbReference>
<reference evidence="5" key="1">
    <citation type="journal article" date="2019" name="Int. J. Syst. Evol. Microbiol.">
        <title>The Global Catalogue of Microorganisms (GCM) 10K type strain sequencing project: providing services to taxonomists for standard genome sequencing and annotation.</title>
        <authorList>
            <consortium name="The Broad Institute Genomics Platform"/>
            <consortium name="The Broad Institute Genome Sequencing Center for Infectious Disease"/>
            <person name="Wu L."/>
            <person name="Ma J."/>
        </authorList>
    </citation>
    <scope>NUCLEOTIDE SEQUENCE [LARGE SCALE GENOMIC DNA]</scope>
    <source>
        <strain evidence="5">JCM 30346</strain>
    </source>
</reference>
<evidence type="ECO:0000259" key="3">
    <source>
        <dbReference type="Pfam" id="PF13649"/>
    </source>
</evidence>
<dbReference type="EMBL" id="JBHSRF010000047">
    <property type="protein sequence ID" value="MFC6084696.1"/>
    <property type="molecule type" value="Genomic_DNA"/>
</dbReference>
<name>A0ABW1NNQ2_9ACTN</name>
<sequence>MTTETPARETNVYGSEVSDVYDLVYQRRGKDYEKEAEAVVSLVRSRKPDADSLLDVACGTGEHLRSLRDHFAHVEGLELSDTMREAARIKLPGVAVHPGDIRDFDLGRTFDAVCSLYSTVGYMASADELNAAVGTMARHVSPGGVLIVEPWYFPERFTDGHVGSDLVRDGDRTVTRVAKSVRSGDVVRQEAHYIVADADGIRHFEHVQVFTLFAPSQYVAAFERAGCAVQYVQQDDILAGRGLFVGIRSR</sequence>
<keyword evidence="5" id="KW-1185">Reference proteome</keyword>
<feature type="domain" description="Methyltransferase" evidence="3">
    <location>
        <begin position="54"/>
        <end position="144"/>
    </location>
</feature>
<evidence type="ECO:0000313" key="5">
    <source>
        <dbReference type="Proteomes" id="UP001596137"/>
    </source>
</evidence>
<accession>A0ABW1NNQ2</accession>
<dbReference type="InterPro" id="IPR041698">
    <property type="entry name" value="Methyltransf_25"/>
</dbReference>
<dbReference type="SUPFAM" id="SSF53335">
    <property type="entry name" value="S-adenosyl-L-methionine-dependent methyltransferases"/>
    <property type="match status" value="1"/>
</dbReference>
<dbReference type="GO" id="GO:0032259">
    <property type="term" value="P:methylation"/>
    <property type="evidence" value="ECO:0007669"/>
    <property type="project" value="UniProtKB-KW"/>
</dbReference>
<comment type="caution">
    <text evidence="4">The sequence shown here is derived from an EMBL/GenBank/DDBJ whole genome shotgun (WGS) entry which is preliminary data.</text>
</comment>
<keyword evidence="2" id="KW-0808">Transferase</keyword>
<proteinExistence type="predicted"/>
<dbReference type="Pfam" id="PF13649">
    <property type="entry name" value="Methyltransf_25"/>
    <property type="match status" value="1"/>
</dbReference>
<dbReference type="Gene3D" id="3.40.50.150">
    <property type="entry name" value="Vaccinia Virus protein VP39"/>
    <property type="match status" value="1"/>
</dbReference>
<dbReference type="GO" id="GO:0008168">
    <property type="term" value="F:methyltransferase activity"/>
    <property type="evidence" value="ECO:0007669"/>
    <property type="project" value="UniProtKB-KW"/>
</dbReference>
<evidence type="ECO:0000256" key="1">
    <source>
        <dbReference type="ARBA" id="ARBA00022603"/>
    </source>
</evidence>
<protein>
    <submittedName>
        <fullName evidence="4">Class I SAM-dependent methyltransferase</fullName>
    </submittedName>
</protein>
<dbReference type="Gene3D" id="2.20.130.10">
    <property type="entry name" value="CAC2371-like domains"/>
    <property type="match status" value="1"/>
</dbReference>
<evidence type="ECO:0000256" key="2">
    <source>
        <dbReference type="ARBA" id="ARBA00022679"/>
    </source>
</evidence>
<gene>
    <name evidence="4" type="ORF">ACFP1K_26290</name>
</gene>